<dbReference type="Pfam" id="PF04539">
    <property type="entry name" value="Sigma70_r3"/>
    <property type="match status" value="1"/>
</dbReference>
<dbReference type="SUPFAM" id="SSF88946">
    <property type="entry name" value="Sigma2 domain of RNA polymerase sigma factors"/>
    <property type="match status" value="1"/>
</dbReference>
<keyword evidence="9" id="KW-1185">Reference proteome</keyword>
<dbReference type="InterPro" id="IPR013325">
    <property type="entry name" value="RNA_pol_sigma_r2"/>
</dbReference>
<dbReference type="RefSeq" id="WP_255060421.1">
    <property type="nucleotide sequence ID" value="NZ_JANDBD010000004.1"/>
</dbReference>
<sequence length="263" mass="29787">MLADAPVKTPTRYGDEYEDVPAMFVAMRRLPAESHEYRRARDRIAARCLPMADHVARHFNNRGESLEDLTQVARLGLINAIDRYDAEKGTNFVAFAIPTMMGEVRRYFRDHGWTMHVPRRIRDLHVQIGRARVYLTQDLGRAPTAGELAASLGVEHELVVECLVAADAYQLRSIDAPVESGDQSPRMVADTVGHTDDGIDRVLDRTAVRPLLEALPEMERTVLYLRFFESKTQSQIAAQIGTSQMQVSRILSRTLDKLREELE</sequence>
<evidence type="ECO:0000256" key="1">
    <source>
        <dbReference type="ARBA" id="ARBA00023015"/>
    </source>
</evidence>
<feature type="domain" description="RNA polymerase sigma-70 region 2" evidence="6">
    <location>
        <begin position="46"/>
        <end position="114"/>
    </location>
</feature>
<dbReference type="InterPro" id="IPR007627">
    <property type="entry name" value="RNA_pol_sigma70_r2"/>
</dbReference>
<evidence type="ECO:0000259" key="5">
    <source>
        <dbReference type="Pfam" id="PF04539"/>
    </source>
</evidence>
<protein>
    <submittedName>
        <fullName evidence="8">SigB/SigF/SigG family RNA polymerase sigma factor</fullName>
    </submittedName>
</protein>
<dbReference type="InterPro" id="IPR000943">
    <property type="entry name" value="RNA_pol_sigma70"/>
</dbReference>
<dbReference type="NCBIfam" id="TIGR02980">
    <property type="entry name" value="SigBFG"/>
    <property type="match status" value="1"/>
</dbReference>
<dbReference type="NCBIfam" id="NF005514">
    <property type="entry name" value="PRK07122.1"/>
    <property type="match status" value="1"/>
</dbReference>
<proteinExistence type="predicted"/>
<name>A0ABT1M592_9MYCO</name>
<keyword evidence="1" id="KW-0805">Transcription regulation</keyword>
<dbReference type="PANTHER" id="PTHR30385:SF4">
    <property type="entry name" value="RNA POLYMERASE SIGMA-E FACTOR"/>
    <property type="match status" value="1"/>
</dbReference>
<dbReference type="PRINTS" id="PR00046">
    <property type="entry name" value="SIGMA70FCT"/>
</dbReference>
<evidence type="ECO:0000256" key="3">
    <source>
        <dbReference type="ARBA" id="ARBA00023125"/>
    </source>
</evidence>
<dbReference type="SUPFAM" id="SSF88659">
    <property type="entry name" value="Sigma3 and sigma4 domains of RNA polymerase sigma factors"/>
    <property type="match status" value="2"/>
</dbReference>
<dbReference type="Pfam" id="PF04545">
    <property type="entry name" value="Sigma70_r4"/>
    <property type="match status" value="1"/>
</dbReference>
<organism evidence="8 9">
    <name type="scientific">Mycolicibacterium arenosum</name>
    <dbReference type="NCBI Taxonomy" id="2952157"/>
    <lineage>
        <taxon>Bacteria</taxon>
        <taxon>Bacillati</taxon>
        <taxon>Actinomycetota</taxon>
        <taxon>Actinomycetes</taxon>
        <taxon>Mycobacteriales</taxon>
        <taxon>Mycobacteriaceae</taxon>
        <taxon>Mycolicibacterium</taxon>
    </lineage>
</organism>
<evidence type="ECO:0000259" key="7">
    <source>
        <dbReference type="Pfam" id="PF04545"/>
    </source>
</evidence>
<dbReference type="InterPro" id="IPR014322">
    <property type="entry name" value="RNA_pol_sigma-B/F/G"/>
</dbReference>
<keyword evidence="2" id="KW-0731">Sigma factor</keyword>
<accession>A0ABT1M592</accession>
<dbReference type="InterPro" id="IPR036388">
    <property type="entry name" value="WH-like_DNA-bd_sf"/>
</dbReference>
<dbReference type="Proteomes" id="UP001651690">
    <property type="component" value="Unassembled WGS sequence"/>
</dbReference>
<dbReference type="Pfam" id="PF04542">
    <property type="entry name" value="Sigma70_r2"/>
    <property type="match status" value="1"/>
</dbReference>
<dbReference type="NCBIfam" id="TIGR02937">
    <property type="entry name" value="sigma70-ECF"/>
    <property type="match status" value="1"/>
</dbReference>
<dbReference type="InterPro" id="IPR013324">
    <property type="entry name" value="RNA_pol_sigma_r3/r4-like"/>
</dbReference>
<evidence type="ECO:0000256" key="4">
    <source>
        <dbReference type="ARBA" id="ARBA00023163"/>
    </source>
</evidence>
<keyword evidence="4" id="KW-0804">Transcription</keyword>
<dbReference type="CDD" id="cd06171">
    <property type="entry name" value="Sigma70_r4"/>
    <property type="match status" value="1"/>
</dbReference>
<evidence type="ECO:0000313" key="8">
    <source>
        <dbReference type="EMBL" id="MCP9272952.1"/>
    </source>
</evidence>
<dbReference type="Gene3D" id="1.10.10.10">
    <property type="entry name" value="Winged helix-like DNA-binding domain superfamily/Winged helix DNA-binding domain"/>
    <property type="match status" value="2"/>
</dbReference>
<feature type="domain" description="RNA polymerase sigma-70 region 4" evidence="7">
    <location>
        <begin position="211"/>
        <end position="260"/>
    </location>
</feature>
<dbReference type="InterPro" id="IPR014284">
    <property type="entry name" value="RNA_pol_sigma-70_dom"/>
</dbReference>
<dbReference type="EMBL" id="JANDBD010000004">
    <property type="protein sequence ID" value="MCP9272952.1"/>
    <property type="molecule type" value="Genomic_DNA"/>
</dbReference>
<comment type="caution">
    <text evidence="8">The sequence shown here is derived from an EMBL/GenBank/DDBJ whole genome shotgun (WGS) entry which is preliminary data.</text>
</comment>
<dbReference type="InterPro" id="IPR007624">
    <property type="entry name" value="RNA_pol_sigma70_r3"/>
</dbReference>
<evidence type="ECO:0000313" key="9">
    <source>
        <dbReference type="Proteomes" id="UP001651690"/>
    </source>
</evidence>
<gene>
    <name evidence="8" type="ORF">NM203_12230</name>
</gene>
<evidence type="ECO:0000256" key="2">
    <source>
        <dbReference type="ARBA" id="ARBA00023082"/>
    </source>
</evidence>
<dbReference type="PANTHER" id="PTHR30385">
    <property type="entry name" value="SIGMA FACTOR F FLAGELLAR"/>
    <property type="match status" value="1"/>
</dbReference>
<feature type="domain" description="RNA polymerase sigma-70 region 3" evidence="5">
    <location>
        <begin position="126"/>
        <end position="191"/>
    </location>
</feature>
<reference evidence="8 9" key="1">
    <citation type="submission" date="2022-06" db="EMBL/GenBank/DDBJ databases">
        <title>Mycolicibacterium sp. CAU 1645 isolated from seawater.</title>
        <authorList>
            <person name="Kim W."/>
        </authorList>
    </citation>
    <scope>NUCLEOTIDE SEQUENCE [LARGE SCALE GENOMIC DNA]</scope>
    <source>
        <strain evidence="8 9">CAU 1645</strain>
    </source>
</reference>
<evidence type="ECO:0000259" key="6">
    <source>
        <dbReference type="Pfam" id="PF04542"/>
    </source>
</evidence>
<keyword evidence="3" id="KW-0238">DNA-binding</keyword>
<dbReference type="InterPro" id="IPR007630">
    <property type="entry name" value="RNA_pol_sigma70_r4"/>
</dbReference>
<dbReference type="Gene3D" id="1.20.120.1810">
    <property type="match status" value="1"/>
</dbReference>